<dbReference type="RefSeq" id="WP_133052252.1">
    <property type="nucleotide sequence ID" value="NZ_NASK01000051.1"/>
</dbReference>
<accession>A0A242NXJ8</accession>
<organism evidence="1 2">
    <name type="scientific">Gilliamella apis</name>
    <dbReference type="NCBI Taxonomy" id="1970738"/>
    <lineage>
        <taxon>Bacteria</taxon>
        <taxon>Pseudomonadati</taxon>
        <taxon>Pseudomonadota</taxon>
        <taxon>Gammaproteobacteria</taxon>
        <taxon>Orbales</taxon>
        <taxon>Orbaceae</taxon>
        <taxon>Gilliamella</taxon>
    </lineage>
</organism>
<gene>
    <name evidence="1" type="ORF">B6D06_00630</name>
</gene>
<evidence type="ECO:0000313" key="1">
    <source>
        <dbReference type="EMBL" id="OTQ53734.1"/>
    </source>
</evidence>
<evidence type="ECO:0000313" key="2">
    <source>
        <dbReference type="Proteomes" id="UP000194968"/>
    </source>
</evidence>
<sequence>MCVTLSSPRTVSNSDKDVGEVVASCDLYLMDVKSNLLLPNKRYRAIDPKLNRILGSSASDAKLSTKFRYAYVEVLPLAGKKYLDDGITLPATRLTNQKLGYVIEVNKNLLMPKPTSTSTSAPLPIGNGVNKLYMDWLKDDQGLDPWPDYEKVTKPPFLITDNRINKASQITKVELTGSPSIPVGAKLIDVNDLMNNFKSGVNKKDYSYLNLLENSPIATDKDISKTF</sequence>
<proteinExistence type="predicted"/>
<feature type="non-terminal residue" evidence="1">
    <location>
        <position position="227"/>
    </location>
</feature>
<dbReference type="Proteomes" id="UP000194968">
    <property type="component" value="Unassembled WGS sequence"/>
</dbReference>
<protein>
    <submittedName>
        <fullName evidence="1">Uncharacterized protein</fullName>
    </submittedName>
</protein>
<reference evidence="1 2" key="1">
    <citation type="submission" date="2017-03" db="EMBL/GenBank/DDBJ databases">
        <title>Comparative genomics of honeybee gut symbionts reveal geographically distinct and subgroup specific antibiotic resistance.</title>
        <authorList>
            <person name="Ludvigsen J."/>
            <person name="Porcellato D."/>
            <person name="Labee-Lund T.M."/>
            <person name="Amdam G.V."/>
            <person name="Rudi K."/>
        </authorList>
    </citation>
    <scope>NUCLEOTIDE SEQUENCE [LARGE SCALE GENOMIC DNA]</scope>
    <source>
        <strain evidence="1 2">A-4-12</strain>
    </source>
</reference>
<name>A0A242NXJ8_9GAMM</name>
<dbReference type="EMBL" id="NASK01000051">
    <property type="protein sequence ID" value="OTQ53734.1"/>
    <property type="molecule type" value="Genomic_DNA"/>
</dbReference>
<comment type="caution">
    <text evidence="1">The sequence shown here is derived from an EMBL/GenBank/DDBJ whole genome shotgun (WGS) entry which is preliminary data.</text>
</comment>
<dbReference type="AlphaFoldDB" id="A0A242NXJ8"/>